<evidence type="ECO:0000256" key="2">
    <source>
        <dbReference type="SAM" id="SignalP"/>
    </source>
</evidence>
<sequence>MFKAHHFLALIAIVAGQNLEQLPYPDVYQTSFNPGGGQFQLVDCHPRFSPSFHDVDPYYQTGYPYEVNHRHPSPEWYPEVREVQNPPKQFSFTVKLSEKKKNKEVVARPTKKVVQKTQSDPELVGAVNPAATSQDNHPDIPMDDKTFDKICDKIKAPEGAFYLQRSKTGQATQDEEQQNGRSTRRHQKRASTPAAIGEVLRQRPGRARKSPRKDGAAWTFVHSHIPKALSGGGADWPRCREEAEKKKSGACEGKCWPVGPR</sequence>
<keyword evidence="4" id="KW-1185">Reference proteome</keyword>
<evidence type="ECO:0000313" key="4">
    <source>
        <dbReference type="Proteomes" id="UP001562425"/>
    </source>
</evidence>
<gene>
    <name evidence="3" type="ORF">pipiens_006235</name>
</gene>
<keyword evidence="2" id="KW-0732">Signal</keyword>
<feature type="region of interest" description="Disordered" evidence="1">
    <location>
        <begin position="165"/>
        <end position="219"/>
    </location>
</feature>
<dbReference type="EMBL" id="JBEHCU010003566">
    <property type="protein sequence ID" value="KAL1402098.1"/>
    <property type="molecule type" value="Genomic_DNA"/>
</dbReference>
<organism evidence="3 4">
    <name type="scientific">Culex pipiens pipiens</name>
    <name type="common">Northern house mosquito</name>
    <dbReference type="NCBI Taxonomy" id="38569"/>
    <lineage>
        <taxon>Eukaryota</taxon>
        <taxon>Metazoa</taxon>
        <taxon>Ecdysozoa</taxon>
        <taxon>Arthropoda</taxon>
        <taxon>Hexapoda</taxon>
        <taxon>Insecta</taxon>
        <taxon>Pterygota</taxon>
        <taxon>Neoptera</taxon>
        <taxon>Endopterygota</taxon>
        <taxon>Diptera</taxon>
        <taxon>Nematocera</taxon>
        <taxon>Culicoidea</taxon>
        <taxon>Culicidae</taxon>
        <taxon>Culicinae</taxon>
        <taxon>Culicini</taxon>
        <taxon>Culex</taxon>
        <taxon>Culex</taxon>
    </lineage>
</organism>
<accession>A0ABD1DR75</accession>
<proteinExistence type="predicted"/>
<feature type="chain" id="PRO_5044853692" evidence="2">
    <location>
        <begin position="17"/>
        <end position="261"/>
    </location>
</feature>
<feature type="signal peptide" evidence="2">
    <location>
        <begin position="1"/>
        <end position="16"/>
    </location>
</feature>
<protein>
    <submittedName>
        <fullName evidence="3">Uncharacterized protein</fullName>
    </submittedName>
</protein>
<comment type="caution">
    <text evidence="3">The sequence shown here is derived from an EMBL/GenBank/DDBJ whole genome shotgun (WGS) entry which is preliminary data.</text>
</comment>
<dbReference type="AlphaFoldDB" id="A0ABD1DR75"/>
<evidence type="ECO:0000313" key="3">
    <source>
        <dbReference type="EMBL" id="KAL1402098.1"/>
    </source>
</evidence>
<reference evidence="3 4" key="1">
    <citation type="submission" date="2024-05" db="EMBL/GenBank/DDBJ databases">
        <title>Culex pipiens pipiens assembly and annotation.</title>
        <authorList>
            <person name="Alout H."/>
            <person name="Durand T."/>
        </authorList>
    </citation>
    <scope>NUCLEOTIDE SEQUENCE [LARGE SCALE GENOMIC DNA]</scope>
    <source>
        <strain evidence="3">HA-2024</strain>
        <tissue evidence="3">Whole body</tissue>
    </source>
</reference>
<dbReference type="Proteomes" id="UP001562425">
    <property type="component" value="Unassembled WGS sequence"/>
</dbReference>
<evidence type="ECO:0000256" key="1">
    <source>
        <dbReference type="SAM" id="MobiDB-lite"/>
    </source>
</evidence>
<name>A0ABD1DR75_CULPP</name>